<reference evidence="2" key="2">
    <citation type="submission" date="2020-11" db="EMBL/GenBank/DDBJ databases">
        <authorList>
            <person name="McCartney M.A."/>
            <person name="Auch B."/>
            <person name="Kono T."/>
            <person name="Mallez S."/>
            <person name="Becker A."/>
            <person name="Gohl D.M."/>
            <person name="Silverstein K.A.T."/>
            <person name="Koren S."/>
            <person name="Bechman K.B."/>
            <person name="Herman A."/>
            <person name="Abrahante J.E."/>
            <person name="Garbe J."/>
        </authorList>
    </citation>
    <scope>NUCLEOTIDE SEQUENCE</scope>
    <source>
        <strain evidence="2">Duluth1</strain>
        <tissue evidence="2">Whole animal</tissue>
    </source>
</reference>
<feature type="transmembrane region" description="Helical" evidence="1">
    <location>
        <begin position="6"/>
        <end position="26"/>
    </location>
</feature>
<reference evidence="2" key="1">
    <citation type="journal article" date="2019" name="bioRxiv">
        <title>The Genome of the Zebra Mussel, Dreissena polymorpha: A Resource for Invasive Species Research.</title>
        <authorList>
            <person name="McCartney M.A."/>
            <person name="Auch B."/>
            <person name="Kono T."/>
            <person name="Mallez S."/>
            <person name="Zhang Y."/>
            <person name="Obille A."/>
            <person name="Becker A."/>
            <person name="Abrahante J.E."/>
            <person name="Garbe J."/>
            <person name="Badalamenti J.P."/>
            <person name="Herman A."/>
            <person name="Mangelson H."/>
            <person name="Liachko I."/>
            <person name="Sullivan S."/>
            <person name="Sone E.D."/>
            <person name="Koren S."/>
            <person name="Silverstein K.A.T."/>
            <person name="Beckman K.B."/>
            <person name="Gohl D.M."/>
        </authorList>
    </citation>
    <scope>NUCLEOTIDE SEQUENCE</scope>
    <source>
        <strain evidence="2">Duluth1</strain>
        <tissue evidence="2">Whole animal</tissue>
    </source>
</reference>
<keyword evidence="1" id="KW-0472">Membrane</keyword>
<comment type="caution">
    <text evidence="2">The sequence shown here is derived from an EMBL/GenBank/DDBJ whole genome shotgun (WGS) entry which is preliminary data.</text>
</comment>
<evidence type="ECO:0000313" key="2">
    <source>
        <dbReference type="EMBL" id="KAH3709987.1"/>
    </source>
</evidence>
<accession>A0A9D3Z159</accession>
<keyword evidence="1" id="KW-0812">Transmembrane</keyword>
<dbReference type="AlphaFoldDB" id="A0A9D3Z159"/>
<name>A0A9D3Z159_DREPO</name>
<keyword evidence="3" id="KW-1185">Reference proteome</keyword>
<organism evidence="2 3">
    <name type="scientific">Dreissena polymorpha</name>
    <name type="common">Zebra mussel</name>
    <name type="synonym">Mytilus polymorpha</name>
    <dbReference type="NCBI Taxonomy" id="45954"/>
    <lineage>
        <taxon>Eukaryota</taxon>
        <taxon>Metazoa</taxon>
        <taxon>Spiralia</taxon>
        <taxon>Lophotrochozoa</taxon>
        <taxon>Mollusca</taxon>
        <taxon>Bivalvia</taxon>
        <taxon>Autobranchia</taxon>
        <taxon>Heteroconchia</taxon>
        <taxon>Euheterodonta</taxon>
        <taxon>Imparidentia</taxon>
        <taxon>Neoheterodontei</taxon>
        <taxon>Myida</taxon>
        <taxon>Dreissenoidea</taxon>
        <taxon>Dreissenidae</taxon>
        <taxon>Dreissena</taxon>
    </lineage>
</organism>
<protein>
    <submittedName>
        <fullName evidence="2">Uncharacterized protein</fullName>
    </submittedName>
</protein>
<keyword evidence="1" id="KW-1133">Transmembrane helix</keyword>
<dbReference type="Proteomes" id="UP000828390">
    <property type="component" value="Unassembled WGS sequence"/>
</dbReference>
<evidence type="ECO:0000256" key="1">
    <source>
        <dbReference type="SAM" id="Phobius"/>
    </source>
</evidence>
<sequence>MPSVQISVVLMVVCSLAAAAVFMPWISPERRDPTKRGACSCQYFCKASECVGESNFCVSWQWGSRNRNHLKKMCCNREKYDCVNRIWKH</sequence>
<proteinExistence type="predicted"/>
<dbReference type="EMBL" id="JAIWYP010000014">
    <property type="protein sequence ID" value="KAH3709987.1"/>
    <property type="molecule type" value="Genomic_DNA"/>
</dbReference>
<gene>
    <name evidence="2" type="ORF">DPMN_069453</name>
</gene>
<evidence type="ECO:0000313" key="3">
    <source>
        <dbReference type="Proteomes" id="UP000828390"/>
    </source>
</evidence>